<dbReference type="GO" id="GO:0016779">
    <property type="term" value="F:nucleotidyltransferase activity"/>
    <property type="evidence" value="ECO:0007669"/>
    <property type="project" value="UniProtKB-ARBA"/>
</dbReference>
<dbReference type="Proteomes" id="UP000632125">
    <property type="component" value="Unassembled WGS sequence"/>
</dbReference>
<dbReference type="SUPFAM" id="SSF53448">
    <property type="entry name" value="Nucleotide-diphospho-sugar transferases"/>
    <property type="match status" value="1"/>
</dbReference>
<gene>
    <name evidence="2" type="ORF">IDH41_21470</name>
</gene>
<sequence>MRKQAMELSAGIPLGSLGLRALLSSRLDGVAVVVRPDDPLNWLESIGMEAAAVAHGAGAAPRIVVCAEAERGMAFSIRRGLEDVLEKRPETEAVVIALADQPFITADMIDELICRWREHPRLDYVATAGSDDGRGEPLLLPPALLNRSMFEALRQLEGDAGARGLFRSSRYRGRGLPAPSGKTLLDVDTLRQYDLACRLLLDETGLP</sequence>
<keyword evidence="2" id="KW-0808">Transferase</keyword>
<dbReference type="Gene3D" id="3.90.550.10">
    <property type="entry name" value="Spore Coat Polysaccharide Biosynthesis Protein SpsA, Chain A"/>
    <property type="match status" value="1"/>
</dbReference>
<keyword evidence="3" id="KW-1185">Reference proteome</keyword>
<accession>A0A927H7L7</accession>
<dbReference type="AlphaFoldDB" id="A0A927H7L7"/>
<evidence type="ECO:0000259" key="1">
    <source>
        <dbReference type="Pfam" id="PF12804"/>
    </source>
</evidence>
<name>A0A927H7L7_9BACL</name>
<comment type="caution">
    <text evidence="2">The sequence shown here is derived from an EMBL/GenBank/DDBJ whole genome shotgun (WGS) entry which is preliminary data.</text>
</comment>
<dbReference type="PANTHER" id="PTHR43777:SF1">
    <property type="entry name" value="MOLYBDENUM COFACTOR CYTIDYLYLTRANSFERASE"/>
    <property type="match status" value="1"/>
</dbReference>
<proteinExistence type="predicted"/>
<feature type="domain" description="MobA-like NTP transferase" evidence="1">
    <location>
        <begin position="3"/>
        <end position="168"/>
    </location>
</feature>
<dbReference type="RefSeq" id="WP_190864689.1">
    <property type="nucleotide sequence ID" value="NZ_JACXIY010000027.1"/>
</dbReference>
<dbReference type="InterPro" id="IPR025877">
    <property type="entry name" value="MobA-like_NTP_Trfase"/>
</dbReference>
<organism evidence="2 3">
    <name type="scientific">Paenibacillus arenilitoris</name>
    <dbReference type="NCBI Taxonomy" id="2772299"/>
    <lineage>
        <taxon>Bacteria</taxon>
        <taxon>Bacillati</taxon>
        <taxon>Bacillota</taxon>
        <taxon>Bacilli</taxon>
        <taxon>Bacillales</taxon>
        <taxon>Paenibacillaceae</taxon>
        <taxon>Paenibacillus</taxon>
    </lineage>
</organism>
<evidence type="ECO:0000313" key="2">
    <source>
        <dbReference type="EMBL" id="MBD2871160.1"/>
    </source>
</evidence>
<dbReference type="PANTHER" id="PTHR43777">
    <property type="entry name" value="MOLYBDENUM COFACTOR CYTIDYLYLTRANSFERASE"/>
    <property type="match status" value="1"/>
</dbReference>
<evidence type="ECO:0000313" key="3">
    <source>
        <dbReference type="Proteomes" id="UP000632125"/>
    </source>
</evidence>
<protein>
    <submittedName>
        <fullName evidence="2">NTP transferase domain-containing protein</fullName>
    </submittedName>
</protein>
<dbReference type="InterPro" id="IPR029044">
    <property type="entry name" value="Nucleotide-diphossugar_trans"/>
</dbReference>
<reference evidence="2" key="1">
    <citation type="submission" date="2020-09" db="EMBL/GenBank/DDBJ databases">
        <title>A novel bacterium of genus Paenibacillus, isolated from South China Sea.</title>
        <authorList>
            <person name="Huang H."/>
            <person name="Mo K."/>
            <person name="Hu Y."/>
        </authorList>
    </citation>
    <scope>NUCLEOTIDE SEQUENCE</scope>
    <source>
        <strain evidence="2">IB182493</strain>
    </source>
</reference>
<dbReference type="Pfam" id="PF12804">
    <property type="entry name" value="NTP_transf_3"/>
    <property type="match status" value="1"/>
</dbReference>
<dbReference type="EMBL" id="JACXIY010000027">
    <property type="protein sequence ID" value="MBD2871160.1"/>
    <property type="molecule type" value="Genomic_DNA"/>
</dbReference>